<evidence type="ECO:0000259" key="1">
    <source>
        <dbReference type="SMART" id="SM00479"/>
    </source>
</evidence>
<gene>
    <name evidence="2" type="ORF">LCGC14_0264760</name>
</gene>
<evidence type="ECO:0000313" key="2">
    <source>
        <dbReference type="EMBL" id="KKN86913.1"/>
    </source>
</evidence>
<dbReference type="EMBL" id="LAZR01000143">
    <property type="protein sequence ID" value="KKN86913.1"/>
    <property type="molecule type" value="Genomic_DNA"/>
</dbReference>
<reference evidence="2" key="1">
    <citation type="journal article" date="2015" name="Nature">
        <title>Complex archaea that bridge the gap between prokaryotes and eukaryotes.</title>
        <authorList>
            <person name="Spang A."/>
            <person name="Saw J.H."/>
            <person name="Jorgensen S.L."/>
            <person name="Zaremba-Niedzwiedzka K."/>
            <person name="Martijn J."/>
            <person name="Lind A.E."/>
            <person name="van Eijk R."/>
            <person name="Schleper C."/>
            <person name="Guy L."/>
            <person name="Ettema T.J."/>
        </authorList>
    </citation>
    <scope>NUCLEOTIDE SEQUENCE</scope>
</reference>
<proteinExistence type="predicted"/>
<dbReference type="PANTHER" id="PTHR30231:SF2">
    <property type="entry name" value="RIBONUCLEASE T"/>
    <property type="match status" value="1"/>
</dbReference>
<dbReference type="CDD" id="cd06127">
    <property type="entry name" value="DEDDh"/>
    <property type="match status" value="1"/>
</dbReference>
<feature type="domain" description="Exonuclease" evidence="1">
    <location>
        <begin position="35"/>
        <end position="215"/>
    </location>
</feature>
<dbReference type="SUPFAM" id="SSF53098">
    <property type="entry name" value="Ribonuclease H-like"/>
    <property type="match status" value="1"/>
</dbReference>
<dbReference type="Gene3D" id="3.30.420.10">
    <property type="entry name" value="Ribonuclease H-like superfamily/Ribonuclease H"/>
    <property type="match status" value="1"/>
</dbReference>
<dbReference type="AlphaFoldDB" id="A0A0F9X5S4"/>
<dbReference type="GO" id="GO:0045004">
    <property type="term" value="P:DNA replication proofreading"/>
    <property type="evidence" value="ECO:0007669"/>
    <property type="project" value="TreeGrafter"/>
</dbReference>
<dbReference type="GO" id="GO:0003676">
    <property type="term" value="F:nucleic acid binding"/>
    <property type="evidence" value="ECO:0007669"/>
    <property type="project" value="InterPro"/>
</dbReference>
<dbReference type="GO" id="GO:0005829">
    <property type="term" value="C:cytosol"/>
    <property type="evidence" value="ECO:0007669"/>
    <property type="project" value="TreeGrafter"/>
</dbReference>
<protein>
    <recommendedName>
        <fullName evidence="1">Exonuclease domain-containing protein</fullName>
    </recommendedName>
</protein>
<dbReference type="InterPro" id="IPR036397">
    <property type="entry name" value="RNaseH_sf"/>
</dbReference>
<dbReference type="PANTHER" id="PTHR30231">
    <property type="entry name" value="DNA POLYMERASE III SUBUNIT EPSILON"/>
    <property type="match status" value="1"/>
</dbReference>
<accession>A0A0F9X5S4</accession>
<name>A0A0F9X5S4_9ZZZZ</name>
<dbReference type="SMART" id="SM00479">
    <property type="entry name" value="EXOIII"/>
    <property type="match status" value="1"/>
</dbReference>
<dbReference type="Pfam" id="PF00929">
    <property type="entry name" value="RNase_T"/>
    <property type="match status" value="1"/>
</dbReference>
<dbReference type="InterPro" id="IPR013520">
    <property type="entry name" value="Ribonucl_H"/>
</dbReference>
<comment type="caution">
    <text evidence="2">The sequence shown here is derived from an EMBL/GenBank/DDBJ whole genome shotgun (WGS) entry which is preliminary data.</text>
</comment>
<dbReference type="InterPro" id="IPR012337">
    <property type="entry name" value="RNaseH-like_sf"/>
</dbReference>
<organism evidence="2">
    <name type="scientific">marine sediment metagenome</name>
    <dbReference type="NCBI Taxonomy" id="412755"/>
    <lineage>
        <taxon>unclassified sequences</taxon>
        <taxon>metagenomes</taxon>
        <taxon>ecological metagenomes</taxon>
    </lineage>
</organism>
<sequence>MRATVPGAHGGDSSYGGQYEASCRKEIYMSKEARFWVVTDLETLGLNPEKHDIIQIARVVMDVASRSIVPHSEMVTYVKPSRWNSADREALDTHNISYETAMAGKLLPEALGLWCREIDWSQSVLAAWGIDFETRFLTKAFKATNRIIPFDYRTIDIRTLCHGFRAAFGATDYLSLADMCKEQDIMFEKDRGHDALYDAQKTAEAARAILDETWRLELNYV</sequence>
<dbReference type="GO" id="GO:0008408">
    <property type="term" value="F:3'-5' exonuclease activity"/>
    <property type="evidence" value="ECO:0007669"/>
    <property type="project" value="TreeGrafter"/>
</dbReference>